<dbReference type="EMBL" id="DS990638">
    <property type="protein sequence ID" value="EGC44900.1"/>
    <property type="molecule type" value="Genomic_DNA"/>
</dbReference>
<proteinExistence type="predicted"/>
<sequence length="384" mass="43070">MSSVAGAYLFGLSTWDGWNLNRWFVTYINVIQTKTANPDLVFAVSADDIFGELLGVMFNITMNRNRTPNRLKDRYGCSMRTIICGIRGEISTLPNKMQIGEISCPPKSNLPPLGTQGFISVNHVIQEVTIFAKGKIISTINSSAGYLVVNVVNQIPIFTLFRFVSPRKQRNEEEANLPSYVAFAVSALFLPFHLSGQKAIYRTISLGYPIDWPIDRSCLNQAVTRLHKLTETLTSATEYTAGEPGAMSRLVLRICSARVLYSDQESLFFLIVIRVHSINTDVFTFCYLVDAEDVVMESNEENEEQSKDKRYNHGLEPGSCVRCLKSVGNVPLCVREVAFKNCRRCHNNRSHCDPRGPDTNTHSDIVQNDYLPELPEMLTAASVH</sequence>
<dbReference type="AlphaFoldDB" id="F0UF96"/>
<accession>F0UF96</accession>
<dbReference type="OrthoDB" id="10595949at2759"/>
<dbReference type="VEuPathDB" id="FungiDB:I7I53_03632"/>
<reference evidence="2" key="1">
    <citation type="submission" date="2008-07" db="EMBL/GenBank/DDBJ databases">
        <title>Annotation of Ajellomyces capsulatus strain H88.</title>
        <authorList>
            <person name="Champion M."/>
            <person name="Cuomo C."/>
            <person name="Ma L.-J."/>
            <person name="Henn M.R."/>
            <person name="Sil A."/>
            <person name="Goldman B."/>
            <person name="Young S.K."/>
            <person name="Kodira C.D."/>
            <person name="Zeng Q."/>
            <person name="Koehrsen M."/>
            <person name="Alvarado L."/>
            <person name="Berlin A."/>
            <person name="Borenstein D."/>
            <person name="Chen Z."/>
            <person name="Engels R."/>
            <person name="Freedman E."/>
            <person name="Gellesch M."/>
            <person name="Goldberg J."/>
            <person name="Griggs A."/>
            <person name="Gujja S."/>
            <person name="Heiman D."/>
            <person name="Hepburn T."/>
            <person name="Howarth C."/>
            <person name="Jen D."/>
            <person name="Larson L."/>
            <person name="Lewis B."/>
            <person name="Mehta T."/>
            <person name="Park D."/>
            <person name="Pearson M."/>
            <person name="Roberts A."/>
            <person name="Saif S."/>
            <person name="Shea T."/>
            <person name="Shenoy N."/>
            <person name="Sisk P."/>
            <person name="Stolte C."/>
            <person name="Sykes S."/>
            <person name="Walk T."/>
            <person name="White J."/>
            <person name="Yandava C."/>
            <person name="Klein B."/>
            <person name="McEwen J.G."/>
            <person name="Puccia R."/>
            <person name="Goldman G.H."/>
            <person name="Felipe M.S."/>
            <person name="Nino-Vega G."/>
            <person name="San-Blas G."/>
            <person name="Taylor J."/>
            <person name="Mendoza L."/>
            <person name="Galagan J."/>
            <person name="Nusbaum C."/>
            <person name="Birren B."/>
        </authorList>
    </citation>
    <scope>NUCLEOTIDE SEQUENCE [LARGE SCALE GENOMIC DNA]</scope>
    <source>
        <strain evidence="2">H88</strain>
    </source>
</reference>
<organism evidence="2">
    <name type="scientific">Ajellomyces capsulatus (strain H88)</name>
    <name type="common">Darling's disease fungus</name>
    <name type="synonym">Histoplasma capsulatum</name>
    <dbReference type="NCBI Taxonomy" id="544711"/>
    <lineage>
        <taxon>Eukaryota</taxon>
        <taxon>Fungi</taxon>
        <taxon>Dikarya</taxon>
        <taxon>Ascomycota</taxon>
        <taxon>Pezizomycotina</taxon>
        <taxon>Eurotiomycetes</taxon>
        <taxon>Eurotiomycetidae</taxon>
        <taxon>Onygenales</taxon>
        <taxon>Ajellomycetaceae</taxon>
        <taxon>Histoplasma</taxon>
    </lineage>
</organism>
<name>F0UF96_AJEC8</name>
<evidence type="ECO:0000313" key="2">
    <source>
        <dbReference type="Proteomes" id="UP000008142"/>
    </source>
</evidence>
<dbReference type="Proteomes" id="UP000008142">
    <property type="component" value="Unassembled WGS sequence"/>
</dbReference>
<dbReference type="HOGENOM" id="CLU_719551_0_0_1"/>
<gene>
    <name evidence="1" type="ORF">HCEG_04115</name>
</gene>
<protein>
    <submittedName>
        <fullName evidence="1">Uncharacterized protein</fullName>
    </submittedName>
</protein>
<evidence type="ECO:0000313" key="1">
    <source>
        <dbReference type="EMBL" id="EGC44900.1"/>
    </source>
</evidence>